<accession>A0ACB8AA58</accession>
<organism evidence="1 2">
    <name type="scientific">Hygrophoropsis aurantiaca</name>
    <dbReference type="NCBI Taxonomy" id="72124"/>
    <lineage>
        <taxon>Eukaryota</taxon>
        <taxon>Fungi</taxon>
        <taxon>Dikarya</taxon>
        <taxon>Basidiomycota</taxon>
        <taxon>Agaricomycotina</taxon>
        <taxon>Agaricomycetes</taxon>
        <taxon>Agaricomycetidae</taxon>
        <taxon>Boletales</taxon>
        <taxon>Coniophorineae</taxon>
        <taxon>Hygrophoropsidaceae</taxon>
        <taxon>Hygrophoropsis</taxon>
    </lineage>
</organism>
<dbReference type="EMBL" id="MU267725">
    <property type="protein sequence ID" value="KAH7910152.1"/>
    <property type="molecule type" value="Genomic_DNA"/>
</dbReference>
<sequence length="581" mass="65804">MPATDQSTPSTTRRQHRPSAKDNQGVGTDQEQPVTGIRQAIRQRRPSEKENQRLEEERTAAQRRAIKAQKQQLRQQCLEHQFEGPDDDSDREDDFQDDREGDDNNAEDEVEENMFSSRVVPSKPVSVKKLTYRTTKVPPSNAKTVQPVLYSRNMNDSYNDDGQSALGTRQGFSHPTRPNLKNPSSVSTTSAKMKAHKIRAQTIQQANEMATDYFDDIEGGEGAEQRDVDDDDADDDADENDSRSMDTPCSEKQSRRKRCHDSYELDNDKMVSEKLVKAQKINEHQGRPRAKDYDDVTQEFLAAATGDYRARICTKAPMPDHQQEIEMLRLSWAYACTKTGINLEMTPQLAKMVTSRGPQVRGELKTKLRPLVEIMFEFSTGHNKAAIKRNRDHAEALKDGNNFAYRTRGDTLADRHGIFKAPIFQKATDIMWFANKHNEGVTFPQHFKPFPIVTLALLLTVIENCIDEWATGIRTDIPFTINEYRPSFEAHLKDLKEFDQHTKEFKLLDKICLKLYNNGRLHSGAAPVISQVHTNLPSAVWRAAIREEQEGSTTEEDDDSITGPADDGEEAAGAAHVENEN</sequence>
<proteinExistence type="predicted"/>
<name>A0ACB8AA58_9AGAM</name>
<gene>
    <name evidence="1" type="ORF">BJ138DRAFT_1114361</name>
</gene>
<comment type="caution">
    <text evidence="1">The sequence shown here is derived from an EMBL/GenBank/DDBJ whole genome shotgun (WGS) entry which is preliminary data.</text>
</comment>
<evidence type="ECO:0000313" key="1">
    <source>
        <dbReference type="EMBL" id="KAH7910152.1"/>
    </source>
</evidence>
<protein>
    <submittedName>
        <fullName evidence="1">Uncharacterized protein</fullName>
    </submittedName>
</protein>
<reference evidence="1" key="1">
    <citation type="journal article" date="2021" name="New Phytol.">
        <title>Evolutionary innovations through gain and loss of genes in the ectomycorrhizal Boletales.</title>
        <authorList>
            <person name="Wu G."/>
            <person name="Miyauchi S."/>
            <person name="Morin E."/>
            <person name="Kuo A."/>
            <person name="Drula E."/>
            <person name="Varga T."/>
            <person name="Kohler A."/>
            <person name="Feng B."/>
            <person name="Cao Y."/>
            <person name="Lipzen A."/>
            <person name="Daum C."/>
            <person name="Hundley H."/>
            <person name="Pangilinan J."/>
            <person name="Johnson J."/>
            <person name="Barry K."/>
            <person name="LaButti K."/>
            <person name="Ng V."/>
            <person name="Ahrendt S."/>
            <person name="Min B."/>
            <person name="Choi I.G."/>
            <person name="Park H."/>
            <person name="Plett J.M."/>
            <person name="Magnuson J."/>
            <person name="Spatafora J.W."/>
            <person name="Nagy L.G."/>
            <person name="Henrissat B."/>
            <person name="Grigoriev I.V."/>
            <person name="Yang Z.L."/>
            <person name="Xu J."/>
            <person name="Martin F.M."/>
        </authorList>
    </citation>
    <scope>NUCLEOTIDE SEQUENCE</scope>
    <source>
        <strain evidence="1">ATCC 28755</strain>
    </source>
</reference>
<dbReference type="Proteomes" id="UP000790377">
    <property type="component" value="Unassembled WGS sequence"/>
</dbReference>
<evidence type="ECO:0000313" key="2">
    <source>
        <dbReference type="Proteomes" id="UP000790377"/>
    </source>
</evidence>
<keyword evidence="2" id="KW-1185">Reference proteome</keyword>